<feature type="domain" description="Ribosome maturation factor RimP C-terminal" evidence="5">
    <location>
        <begin position="103"/>
        <end position="173"/>
    </location>
</feature>
<dbReference type="GO" id="GO:0006412">
    <property type="term" value="P:translation"/>
    <property type="evidence" value="ECO:0007669"/>
    <property type="project" value="TreeGrafter"/>
</dbReference>
<dbReference type="Proteomes" id="UP000320314">
    <property type="component" value="Unassembled WGS sequence"/>
</dbReference>
<dbReference type="GO" id="GO:0005829">
    <property type="term" value="C:cytosol"/>
    <property type="evidence" value="ECO:0007669"/>
    <property type="project" value="TreeGrafter"/>
</dbReference>
<dbReference type="InterPro" id="IPR028989">
    <property type="entry name" value="RimP_N"/>
</dbReference>
<evidence type="ECO:0000256" key="2">
    <source>
        <dbReference type="ARBA" id="ARBA00022517"/>
    </source>
</evidence>
<dbReference type="Pfam" id="PF02576">
    <property type="entry name" value="RimP_N"/>
    <property type="match status" value="1"/>
</dbReference>
<protein>
    <recommendedName>
        <fullName evidence="3">Ribosome maturation factor RimP</fullName>
    </recommendedName>
</protein>
<evidence type="ECO:0000259" key="4">
    <source>
        <dbReference type="Pfam" id="PF02576"/>
    </source>
</evidence>
<evidence type="ECO:0000313" key="6">
    <source>
        <dbReference type="EMBL" id="TPW26114.1"/>
    </source>
</evidence>
<comment type="function">
    <text evidence="3">Required for maturation of 30S ribosomal subunits.</text>
</comment>
<dbReference type="HAMAP" id="MF_01077">
    <property type="entry name" value="RimP"/>
    <property type="match status" value="1"/>
</dbReference>
<accession>A0A506TZE6</accession>
<evidence type="ECO:0000313" key="7">
    <source>
        <dbReference type="Proteomes" id="UP000320314"/>
    </source>
</evidence>
<dbReference type="InterPro" id="IPR036847">
    <property type="entry name" value="RimP_C_sf"/>
</dbReference>
<dbReference type="PANTHER" id="PTHR33867">
    <property type="entry name" value="RIBOSOME MATURATION FACTOR RIMP"/>
    <property type="match status" value="1"/>
</dbReference>
<dbReference type="EMBL" id="VHLH01000037">
    <property type="protein sequence ID" value="TPW26114.1"/>
    <property type="molecule type" value="Genomic_DNA"/>
</dbReference>
<sequence length="198" mass="21765">MTTKTSADVADEERLITETGTDQRIAGIVEPVIRSMGFRLVRVRVTGQNGVTLQIMAERPDGTMNVEDCETISHAISPVLDVEDPIESRYHLEVSSPGIDRPMVRRSDFARWNGHLVKCETSMMVAGHKRFRGWIRGVEDGGFMLDRDQPPSDEPAAVLVPFSALSSAKLILTDELVRASNDADAARAANQNESDDDA</sequence>
<comment type="similarity">
    <text evidence="3">Belongs to the RimP family.</text>
</comment>
<comment type="subcellular location">
    <subcellularLocation>
        <location evidence="3">Cytoplasm</location>
    </subcellularLocation>
</comment>
<dbReference type="InterPro" id="IPR003728">
    <property type="entry name" value="Ribosome_maturation_RimP"/>
</dbReference>
<name>A0A506TZE6_9HYPH</name>
<evidence type="ECO:0000256" key="1">
    <source>
        <dbReference type="ARBA" id="ARBA00022490"/>
    </source>
</evidence>
<keyword evidence="1 3" id="KW-0963">Cytoplasm</keyword>
<dbReference type="RefSeq" id="WP_141168138.1">
    <property type="nucleotide sequence ID" value="NZ_VHLH01000037.1"/>
</dbReference>
<dbReference type="NCBIfam" id="NF000932">
    <property type="entry name" value="PRK00092.2-5"/>
    <property type="match status" value="1"/>
</dbReference>
<organism evidence="6 7">
    <name type="scientific">Pararhizobium mangrovi</name>
    <dbReference type="NCBI Taxonomy" id="2590452"/>
    <lineage>
        <taxon>Bacteria</taxon>
        <taxon>Pseudomonadati</taxon>
        <taxon>Pseudomonadota</taxon>
        <taxon>Alphaproteobacteria</taxon>
        <taxon>Hyphomicrobiales</taxon>
        <taxon>Rhizobiaceae</taxon>
        <taxon>Rhizobium/Agrobacterium group</taxon>
        <taxon>Pararhizobium</taxon>
    </lineage>
</organism>
<dbReference type="PANTHER" id="PTHR33867:SF1">
    <property type="entry name" value="RIBOSOME MATURATION FACTOR RIMP"/>
    <property type="match status" value="1"/>
</dbReference>
<evidence type="ECO:0000256" key="3">
    <source>
        <dbReference type="HAMAP-Rule" id="MF_01077"/>
    </source>
</evidence>
<keyword evidence="2 3" id="KW-0690">Ribosome biogenesis</keyword>
<dbReference type="OrthoDB" id="9805006at2"/>
<dbReference type="SUPFAM" id="SSF75420">
    <property type="entry name" value="YhbC-like, N-terminal domain"/>
    <property type="match status" value="1"/>
</dbReference>
<dbReference type="GO" id="GO:0000028">
    <property type="term" value="P:ribosomal small subunit assembly"/>
    <property type="evidence" value="ECO:0007669"/>
    <property type="project" value="TreeGrafter"/>
</dbReference>
<dbReference type="InterPro" id="IPR035956">
    <property type="entry name" value="RimP_N_sf"/>
</dbReference>
<dbReference type="Gene3D" id="3.30.300.70">
    <property type="entry name" value="RimP-like superfamily, N-terminal"/>
    <property type="match status" value="1"/>
</dbReference>
<dbReference type="SUPFAM" id="SSF74942">
    <property type="entry name" value="YhbC-like, C-terminal domain"/>
    <property type="match status" value="1"/>
</dbReference>
<proteinExistence type="inferred from homology"/>
<comment type="caution">
    <text evidence="6">The sequence shown here is derived from an EMBL/GenBank/DDBJ whole genome shotgun (WGS) entry which is preliminary data.</text>
</comment>
<dbReference type="InterPro" id="IPR028998">
    <property type="entry name" value="RimP_C"/>
</dbReference>
<dbReference type="AlphaFoldDB" id="A0A506TZE6"/>
<dbReference type="CDD" id="cd01734">
    <property type="entry name" value="YlxS_C"/>
    <property type="match status" value="1"/>
</dbReference>
<evidence type="ECO:0000259" key="5">
    <source>
        <dbReference type="Pfam" id="PF17384"/>
    </source>
</evidence>
<keyword evidence="7" id="KW-1185">Reference proteome</keyword>
<feature type="domain" description="Ribosome maturation factor RimP N-terminal" evidence="4">
    <location>
        <begin position="28"/>
        <end position="100"/>
    </location>
</feature>
<dbReference type="FunFam" id="3.30.300.70:FF:000001">
    <property type="entry name" value="Ribosome maturation factor RimP"/>
    <property type="match status" value="1"/>
</dbReference>
<gene>
    <name evidence="3 6" type="primary">rimP</name>
    <name evidence="6" type="ORF">FJU11_16290</name>
</gene>
<reference evidence="6 7" key="1">
    <citation type="submission" date="2019-06" db="EMBL/GenBank/DDBJ databases">
        <authorList>
            <person name="Li M."/>
        </authorList>
    </citation>
    <scope>NUCLEOTIDE SEQUENCE [LARGE SCALE GENOMIC DNA]</scope>
    <source>
        <strain evidence="6 7">BGMRC6574</strain>
    </source>
</reference>
<dbReference type="Pfam" id="PF17384">
    <property type="entry name" value="DUF150_C"/>
    <property type="match status" value="1"/>
</dbReference>